<protein>
    <recommendedName>
        <fullName evidence="3">Phage tail protein</fullName>
    </recommendedName>
</protein>
<evidence type="ECO:0000313" key="1">
    <source>
        <dbReference type="EMBL" id="GAA4357059.1"/>
    </source>
</evidence>
<reference evidence="2" key="1">
    <citation type="journal article" date="2019" name="Int. J. Syst. Evol. Microbiol.">
        <title>The Global Catalogue of Microorganisms (GCM) 10K type strain sequencing project: providing services to taxonomists for standard genome sequencing and annotation.</title>
        <authorList>
            <consortium name="The Broad Institute Genomics Platform"/>
            <consortium name="The Broad Institute Genome Sequencing Center for Infectious Disease"/>
            <person name="Wu L."/>
            <person name="Ma J."/>
        </authorList>
    </citation>
    <scope>NUCLEOTIDE SEQUENCE [LARGE SCALE GENOMIC DNA]</scope>
    <source>
        <strain evidence="2">JCM 17923</strain>
    </source>
</reference>
<evidence type="ECO:0008006" key="3">
    <source>
        <dbReference type="Google" id="ProtNLM"/>
    </source>
</evidence>
<dbReference type="RefSeq" id="WP_345236049.1">
    <property type="nucleotide sequence ID" value="NZ_BAABGZ010000021.1"/>
</dbReference>
<accession>A0ABP8IEH3</accession>
<comment type="caution">
    <text evidence="1">The sequence shown here is derived from an EMBL/GenBank/DDBJ whole genome shotgun (WGS) entry which is preliminary data.</text>
</comment>
<keyword evidence="2" id="KW-1185">Reference proteome</keyword>
<dbReference type="Proteomes" id="UP001501153">
    <property type="component" value="Unassembled WGS sequence"/>
</dbReference>
<organism evidence="1 2">
    <name type="scientific">Hymenobacter saemangeumensis</name>
    <dbReference type="NCBI Taxonomy" id="1084522"/>
    <lineage>
        <taxon>Bacteria</taxon>
        <taxon>Pseudomonadati</taxon>
        <taxon>Bacteroidota</taxon>
        <taxon>Cytophagia</taxon>
        <taxon>Cytophagales</taxon>
        <taxon>Hymenobacteraceae</taxon>
        <taxon>Hymenobacter</taxon>
    </lineage>
</organism>
<proteinExistence type="predicted"/>
<dbReference type="EMBL" id="BAABGZ010000021">
    <property type="protein sequence ID" value="GAA4357059.1"/>
    <property type="molecule type" value="Genomic_DNA"/>
</dbReference>
<evidence type="ECO:0000313" key="2">
    <source>
        <dbReference type="Proteomes" id="UP001501153"/>
    </source>
</evidence>
<gene>
    <name evidence="1" type="ORF">GCM10023185_21560</name>
</gene>
<name>A0ABP8IEH3_9BACT</name>
<sequence length="166" mass="18736">MITDKKQILRVLKAALSNTYYTRFTYYITGFECELFNDTLSITAHLVFSEIELEDKAEWNKWVTSAPFNIENYNGPEEPARVFLAGLLTQASIQDVEEENGGTLILTFKNGMRVRLVGETDIEDMSWTIEFRNADGDKIGDCTSSFNELFMNASGQFLSIVAEASS</sequence>